<reference evidence="1" key="1">
    <citation type="submission" date="2022-06" db="EMBL/GenBank/DDBJ databases">
        <authorList>
            <person name="Legras J.-L."/>
            <person name="Devillers H."/>
            <person name="Grondin C."/>
        </authorList>
    </citation>
    <scope>NUCLEOTIDE SEQUENCE</scope>
    <source>
        <strain evidence="1">CLIB 1444</strain>
    </source>
</reference>
<evidence type="ECO:0000313" key="2">
    <source>
        <dbReference type="Proteomes" id="UP001152531"/>
    </source>
</evidence>
<keyword evidence="2" id="KW-1185">Reference proteome</keyword>
<dbReference type="EMBL" id="CALSDN010000007">
    <property type="protein sequence ID" value="CAH6721968.1"/>
    <property type="molecule type" value="Genomic_DNA"/>
</dbReference>
<protein>
    <submittedName>
        <fullName evidence="1">JmjC domain-containing histone demethylation protein 1</fullName>
    </submittedName>
</protein>
<proteinExistence type="predicted"/>
<sequence>MSSCSICETLDNISEDSEDWIQCDICGKWFHVKCLNMKSSDVNEILSYHCKKCEHSKGASILKRRSKRAKVNIDYVALNDGDSFAIDKSIHPHVHKFHDFPVHVDRTKGVYVDIMDTLTFDYAVSTKLKRPILIPCESEIDVGMKLPCKKDSITIDYILDKVGDDQPVEVMDVLSQQGVSPGWNMKQWRDYFSTDKESRDRIRNVISLEVSSVDGMGKDFTRPQMVEELDLVDKVWNDPSDRPQVTKYCLMSVGGSFTDFHIDFGATSVYYTVLSGAKTFLMFPPTTDNLSLYTSWCLEQDQNYMWYPEYSKTLHGKATTPSDGFKVTLKPGDVFIIPSGWIHCVYTPEDSLVIGGNFLTTMNMKTQLDVYNIEKKTGVPLKFRHPQFNKVIWLASYYYLNNKQEFVKDIGYVKPEVKEESDDLPVVNHPKTIISTMIKHLEDHYQTSKTSQVAKKSIPTQLIGKDIPDYLSKLESWYNEF</sequence>
<name>A0ACA9YB46_9ASCO</name>
<accession>A0ACA9YB46</accession>
<organism evidence="1 2">
    <name type="scientific">[Candida] jaroonii</name>
    <dbReference type="NCBI Taxonomy" id="467808"/>
    <lineage>
        <taxon>Eukaryota</taxon>
        <taxon>Fungi</taxon>
        <taxon>Dikarya</taxon>
        <taxon>Ascomycota</taxon>
        <taxon>Saccharomycotina</taxon>
        <taxon>Pichiomycetes</taxon>
        <taxon>Debaryomycetaceae</taxon>
        <taxon>Yamadazyma</taxon>
    </lineage>
</organism>
<comment type="caution">
    <text evidence="1">The sequence shown here is derived from an EMBL/GenBank/DDBJ whole genome shotgun (WGS) entry which is preliminary data.</text>
</comment>
<gene>
    <name evidence="1" type="ORF">CLIB1444_07S06524</name>
</gene>
<evidence type="ECO:0000313" key="1">
    <source>
        <dbReference type="EMBL" id="CAH6721968.1"/>
    </source>
</evidence>
<dbReference type="Proteomes" id="UP001152531">
    <property type="component" value="Unassembled WGS sequence"/>
</dbReference>